<accession>A0A087E0X5</accession>
<dbReference type="AlphaFoldDB" id="A0A087E0X5"/>
<dbReference type="STRING" id="762211.BSTEL_1012"/>
<dbReference type="EMBL" id="JGZP01000001">
    <property type="protein sequence ID" value="KFJ01426.1"/>
    <property type="molecule type" value="Genomic_DNA"/>
</dbReference>
<keyword evidence="3" id="KW-1185">Reference proteome</keyword>
<dbReference type="PANTHER" id="PTHR38590:SF1">
    <property type="entry name" value="BLL0828 PROTEIN"/>
    <property type="match status" value="1"/>
</dbReference>
<dbReference type="PANTHER" id="PTHR38590">
    <property type="entry name" value="BLL0828 PROTEIN"/>
    <property type="match status" value="1"/>
</dbReference>
<proteinExistence type="predicted"/>
<dbReference type="InterPro" id="IPR011335">
    <property type="entry name" value="Restrct_endonuc-II-like"/>
</dbReference>
<protein>
    <submittedName>
        <fullName evidence="2">Endonuclease</fullName>
    </submittedName>
</protein>
<dbReference type="GO" id="GO:0004519">
    <property type="term" value="F:endonuclease activity"/>
    <property type="evidence" value="ECO:0007669"/>
    <property type="project" value="UniProtKB-KW"/>
</dbReference>
<organism evidence="2 3">
    <name type="scientific">Bifidobacterium stellenboschense</name>
    <dbReference type="NCBI Taxonomy" id="762211"/>
    <lineage>
        <taxon>Bacteria</taxon>
        <taxon>Bacillati</taxon>
        <taxon>Actinomycetota</taxon>
        <taxon>Actinomycetes</taxon>
        <taxon>Bifidobacteriales</taxon>
        <taxon>Bifidobacteriaceae</taxon>
        <taxon>Bifidobacterium</taxon>
    </lineage>
</organism>
<dbReference type="CDD" id="cd01038">
    <property type="entry name" value="Endonuclease_DUF559"/>
    <property type="match status" value="1"/>
</dbReference>
<dbReference type="eggNOG" id="COG2852">
    <property type="taxonomic scope" value="Bacteria"/>
</dbReference>
<dbReference type="SUPFAM" id="SSF52980">
    <property type="entry name" value="Restriction endonuclease-like"/>
    <property type="match status" value="1"/>
</dbReference>
<evidence type="ECO:0000259" key="1">
    <source>
        <dbReference type="Pfam" id="PF04480"/>
    </source>
</evidence>
<name>A0A087E0X5_9BIFI</name>
<keyword evidence="2" id="KW-0378">Hydrolase</keyword>
<keyword evidence="2" id="KW-0540">Nuclease</keyword>
<gene>
    <name evidence="2" type="ORF">BSTEL_1012</name>
</gene>
<dbReference type="Gene3D" id="3.40.960.10">
    <property type="entry name" value="VSR Endonuclease"/>
    <property type="match status" value="1"/>
</dbReference>
<reference evidence="2 3" key="1">
    <citation type="submission" date="2014-03" db="EMBL/GenBank/DDBJ databases">
        <title>Genomics of Bifidobacteria.</title>
        <authorList>
            <person name="Ventura M."/>
            <person name="Milani C."/>
            <person name="Lugli G.A."/>
        </authorList>
    </citation>
    <scope>NUCLEOTIDE SEQUENCE [LARGE SCALE GENOMIC DNA]</scope>
    <source>
        <strain evidence="2 3">DSM 23968</strain>
    </source>
</reference>
<dbReference type="InterPro" id="IPR007569">
    <property type="entry name" value="DUF559"/>
</dbReference>
<dbReference type="RefSeq" id="WP_034525666.1">
    <property type="nucleotide sequence ID" value="NZ_JGZP01000001.1"/>
</dbReference>
<evidence type="ECO:0000313" key="2">
    <source>
        <dbReference type="EMBL" id="KFJ01426.1"/>
    </source>
</evidence>
<feature type="domain" description="DUF559" evidence="1">
    <location>
        <begin position="9"/>
        <end position="112"/>
    </location>
</feature>
<comment type="caution">
    <text evidence="2">The sequence shown here is derived from an EMBL/GenBank/DDBJ whole genome shotgun (WGS) entry which is preliminary data.</text>
</comment>
<dbReference type="Proteomes" id="UP000029004">
    <property type="component" value="Unassembled WGS sequence"/>
</dbReference>
<dbReference type="InterPro" id="IPR047216">
    <property type="entry name" value="Endonuclease_DUF559_bact"/>
</dbReference>
<keyword evidence="2" id="KW-0255">Endonuclease</keyword>
<evidence type="ECO:0000313" key="3">
    <source>
        <dbReference type="Proteomes" id="UP000029004"/>
    </source>
</evidence>
<sequence>MKHYVKSNIANARGMRSHMTPWELKLWNGFLRRQSVRFRRQAPLLGFIADFYCAKAKLIIEIDGGGHFDAVQHRYDENRTRVFEQAGIEVLRFTNLDVDTNFDGVCERIESRLLERMEQVWDKR</sequence>
<dbReference type="OrthoDB" id="9798754at2"/>
<dbReference type="Pfam" id="PF04480">
    <property type="entry name" value="DUF559"/>
    <property type="match status" value="1"/>
</dbReference>